<evidence type="ECO:0000313" key="1">
    <source>
        <dbReference type="EMBL" id="JAH21068.1"/>
    </source>
</evidence>
<accession>A0A0E9QY96</accession>
<sequence length="31" mass="3433">MTGKSQPQERFSTAVVLETCDQSLFLPSGQF</sequence>
<proteinExistence type="predicted"/>
<dbReference type="AlphaFoldDB" id="A0A0E9QY96"/>
<reference evidence="1" key="2">
    <citation type="journal article" date="2015" name="Fish Shellfish Immunol.">
        <title>Early steps in the European eel (Anguilla anguilla)-Vibrio vulnificus interaction in the gills: Role of the RtxA13 toxin.</title>
        <authorList>
            <person name="Callol A."/>
            <person name="Pajuelo D."/>
            <person name="Ebbesson L."/>
            <person name="Teles M."/>
            <person name="MacKenzie S."/>
            <person name="Amaro C."/>
        </authorList>
    </citation>
    <scope>NUCLEOTIDE SEQUENCE</scope>
</reference>
<name>A0A0E9QY96_ANGAN</name>
<reference evidence="1" key="1">
    <citation type="submission" date="2014-11" db="EMBL/GenBank/DDBJ databases">
        <authorList>
            <person name="Amaro Gonzalez C."/>
        </authorList>
    </citation>
    <scope>NUCLEOTIDE SEQUENCE</scope>
</reference>
<dbReference type="EMBL" id="GBXM01087509">
    <property type="protein sequence ID" value="JAH21068.1"/>
    <property type="molecule type" value="Transcribed_RNA"/>
</dbReference>
<protein>
    <submittedName>
        <fullName evidence="1">Uncharacterized protein</fullName>
    </submittedName>
</protein>
<organism evidence="1">
    <name type="scientific">Anguilla anguilla</name>
    <name type="common">European freshwater eel</name>
    <name type="synonym">Muraena anguilla</name>
    <dbReference type="NCBI Taxonomy" id="7936"/>
    <lineage>
        <taxon>Eukaryota</taxon>
        <taxon>Metazoa</taxon>
        <taxon>Chordata</taxon>
        <taxon>Craniata</taxon>
        <taxon>Vertebrata</taxon>
        <taxon>Euteleostomi</taxon>
        <taxon>Actinopterygii</taxon>
        <taxon>Neopterygii</taxon>
        <taxon>Teleostei</taxon>
        <taxon>Anguilliformes</taxon>
        <taxon>Anguillidae</taxon>
        <taxon>Anguilla</taxon>
    </lineage>
</organism>